<dbReference type="PROSITE" id="PS50305">
    <property type="entry name" value="SIRTUIN"/>
    <property type="match status" value="1"/>
</dbReference>
<dbReference type="EC" id="2.3.1.286" evidence="2"/>
<sequence>MPAKRKSRDDEAANLAPKVAVKEHREPLGDIEKKAELLAEQIRRSKHFIVFTGAGISTSAGIPDFRGPDGNWTLRAQGRPRTTQANTLSAVPTRAHMALVELQNRGVLKYLVSQNCDGLHRRSGIKAHNISELHGNNTREVCKSCGKEYIRDYRVSGSQPDHNDHRTGRRCLCGGILHDTIINFGEGLPEKDLGLALEHANKADLCLVLGSSVSVKPACTIPETVASRKNAKLVICNLQPTPLDDDCDLRIFCEADILMTKVMEKLNYAIPPFELRRNLLVKIETPVEDMHNITLKGIDADGTTPMSFIKAAGVEGCRRFARAEPFSLNLRRHLQPGQAELKLTIELFGHYDEPYLEITHDYAGDEMVMYSLRYNPLVKEWIAKQEELGPGMEKLFDR</sequence>
<keyword evidence="11" id="KW-1185">Reference proteome</keyword>
<feature type="binding site" evidence="8">
    <location>
        <position position="171"/>
    </location>
    <ligand>
        <name>Zn(2+)</name>
        <dbReference type="ChEBI" id="CHEBI:29105"/>
    </ligand>
</feature>
<feature type="active site" description="Proton acceptor" evidence="8">
    <location>
        <position position="134"/>
    </location>
</feature>
<comment type="similarity">
    <text evidence="7">Belongs to the sirtuin family. Class IV subfamily.</text>
</comment>
<evidence type="ECO:0000256" key="4">
    <source>
        <dbReference type="ARBA" id="ARBA00022723"/>
    </source>
</evidence>
<keyword evidence="3" id="KW-0808">Transferase</keyword>
<evidence type="ECO:0000256" key="3">
    <source>
        <dbReference type="ARBA" id="ARBA00022679"/>
    </source>
</evidence>
<accession>A0ABR4JA97</accession>
<evidence type="ECO:0000256" key="1">
    <source>
        <dbReference type="ARBA" id="ARBA00006924"/>
    </source>
</evidence>
<dbReference type="Pfam" id="PF02146">
    <property type="entry name" value="SIR2"/>
    <property type="match status" value="1"/>
</dbReference>
<dbReference type="RefSeq" id="XP_070892298.1">
    <property type="nucleotide sequence ID" value="XM_071047697.1"/>
</dbReference>
<evidence type="ECO:0000256" key="7">
    <source>
        <dbReference type="ARBA" id="ARBA00038170"/>
    </source>
</evidence>
<dbReference type="SUPFAM" id="SSF52467">
    <property type="entry name" value="DHS-like NAD/FAD-binding domain"/>
    <property type="match status" value="1"/>
</dbReference>
<protein>
    <recommendedName>
        <fullName evidence="2">protein acetyllysine N-acetyltransferase</fullName>
        <ecNumber evidence="2">2.3.1.286</ecNumber>
    </recommendedName>
</protein>
<organism evidence="10 11">
    <name type="scientific">Aspergillus pseudodeflectus</name>
    <dbReference type="NCBI Taxonomy" id="176178"/>
    <lineage>
        <taxon>Eukaryota</taxon>
        <taxon>Fungi</taxon>
        <taxon>Dikarya</taxon>
        <taxon>Ascomycota</taxon>
        <taxon>Pezizomycotina</taxon>
        <taxon>Eurotiomycetes</taxon>
        <taxon>Eurotiomycetidae</taxon>
        <taxon>Eurotiales</taxon>
        <taxon>Aspergillaceae</taxon>
        <taxon>Aspergillus</taxon>
        <taxon>Aspergillus subgen. Nidulantes</taxon>
    </lineage>
</organism>
<dbReference type="InterPro" id="IPR003000">
    <property type="entry name" value="Sirtuin"/>
</dbReference>
<dbReference type="GeneID" id="98162861"/>
<feature type="binding site" evidence="8">
    <location>
        <position position="142"/>
    </location>
    <ligand>
        <name>Zn(2+)</name>
        <dbReference type="ChEBI" id="CHEBI:29105"/>
    </ligand>
</feature>
<evidence type="ECO:0000259" key="9">
    <source>
        <dbReference type="PROSITE" id="PS50305"/>
    </source>
</evidence>
<gene>
    <name evidence="10" type="ORF">BJX68DRAFT_27465</name>
</gene>
<comment type="similarity">
    <text evidence="1">Belongs to the sirtuin family. Class I subfamily.</text>
</comment>
<keyword evidence="5 8" id="KW-0862">Zinc</keyword>
<dbReference type="InterPro" id="IPR029035">
    <property type="entry name" value="DHS-like_NAD/FAD-binding_dom"/>
</dbReference>
<keyword evidence="4 8" id="KW-0479">Metal-binding</keyword>
<reference evidence="10 11" key="1">
    <citation type="submission" date="2024-07" db="EMBL/GenBank/DDBJ databases">
        <title>Section-level genome sequencing and comparative genomics of Aspergillus sections Usti and Cavernicolus.</title>
        <authorList>
            <consortium name="Lawrence Berkeley National Laboratory"/>
            <person name="Nybo J.L."/>
            <person name="Vesth T.C."/>
            <person name="Theobald S."/>
            <person name="Frisvad J.C."/>
            <person name="Larsen T.O."/>
            <person name="Kjaerboelling I."/>
            <person name="Rothschild-Mancinelli K."/>
            <person name="Lyhne E.K."/>
            <person name="Kogle M.E."/>
            <person name="Barry K."/>
            <person name="Clum A."/>
            <person name="Na H."/>
            <person name="Ledsgaard L."/>
            <person name="Lin J."/>
            <person name="Lipzen A."/>
            <person name="Kuo A."/>
            <person name="Riley R."/>
            <person name="Mondo S."/>
            <person name="LaButti K."/>
            <person name="Haridas S."/>
            <person name="Pangalinan J."/>
            <person name="Salamov A.A."/>
            <person name="Simmons B.A."/>
            <person name="Magnuson J.K."/>
            <person name="Chen J."/>
            <person name="Drula E."/>
            <person name="Henrissat B."/>
            <person name="Wiebenga A."/>
            <person name="Lubbers R.J."/>
            <person name="Gomes A.C."/>
            <person name="Macurrencykelacurrency M.R."/>
            <person name="Stajich J."/>
            <person name="Grigoriev I.V."/>
            <person name="Mortensen U.H."/>
            <person name="De vries R.P."/>
            <person name="Baker S.E."/>
            <person name="Andersen M.R."/>
        </authorList>
    </citation>
    <scope>NUCLEOTIDE SEQUENCE [LARGE SCALE GENOMIC DNA]</scope>
    <source>
        <strain evidence="10 11">CBS 756.74</strain>
    </source>
</reference>
<dbReference type="InterPro" id="IPR026590">
    <property type="entry name" value="Ssirtuin_cat_dom"/>
</dbReference>
<evidence type="ECO:0000313" key="10">
    <source>
        <dbReference type="EMBL" id="KAL2836899.1"/>
    </source>
</evidence>
<proteinExistence type="inferred from homology"/>
<dbReference type="Proteomes" id="UP001610444">
    <property type="component" value="Unassembled WGS sequence"/>
</dbReference>
<dbReference type="Gene3D" id="3.40.50.1220">
    <property type="entry name" value="TPP-binding domain"/>
    <property type="match status" value="1"/>
</dbReference>
<dbReference type="InterPro" id="IPR050134">
    <property type="entry name" value="NAD-dep_sirtuin_deacylases"/>
</dbReference>
<evidence type="ECO:0000256" key="2">
    <source>
        <dbReference type="ARBA" id="ARBA00012928"/>
    </source>
</evidence>
<feature type="binding site" evidence="8">
    <location>
        <position position="173"/>
    </location>
    <ligand>
        <name>Zn(2+)</name>
        <dbReference type="ChEBI" id="CHEBI:29105"/>
    </ligand>
</feature>
<evidence type="ECO:0000313" key="11">
    <source>
        <dbReference type="Proteomes" id="UP001610444"/>
    </source>
</evidence>
<dbReference type="EMBL" id="JBFXLR010000106">
    <property type="protein sequence ID" value="KAL2836899.1"/>
    <property type="molecule type" value="Genomic_DNA"/>
</dbReference>
<evidence type="ECO:0000256" key="5">
    <source>
        <dbReference type="ARBA" id="ARBA00022833"/>
    </source>
</evidence>
<dbReference type="Gene3D" id="2.20.28.200">
    <property type="match status" value="1"/>
</dbReference>
<evidence type="ECO:0000256" key="6">
    <source>
        <dbReference type="ARBA" id="ARBA00023027"/>
    </source>
</evidence>
<name>A0ABR4JA97_9EURO</name>
<feature type="binding site" evidence="8">
    <location>
        <position position="145"/>
    </location>
    <ligand>
        <name>Zn(2+)</name>
        <dbReference type="ChEBI" id="CHEBI:29105"/>
    </ligand>
</feature>
<dbReference type="PANTHER" id="PTHR11085">
    <property type="entry name" value="NAD-DEPENDENT PROTEIN DEACYLASE SIRTUIN-5, MITOCHONDRIAL-RELATED"/>
    <property type="match status" value="1"/>
</dbReference>
<keyword evidence="6" id="KW-0520">NAD</keyword>
<comment type="caution">
    <text evidence="10">The sequence shown here is derived from an EMBL/GenBank/DDBJ whole genome shotgun (WGS) entry which is preliminary data.</text>
</comment>
<evidence type="ECO:0000256" key="8">
    <source>
        <dbReference type="PROSITE-ProRule" id="PRU00236"/>
    </source>
</evidence>
<feature type="domain" description="Deacetylase sirtuin-type" evidence="9">
    <location>
        <begin position="28"/>
        <end position="269"/>
    </location>
</feature>
<dbReference type="PANTHER" id="PTHR11085:SF12">
    <property type="entry name" value="NAD-DEPENDENT PROTEIN DEACYLASE SIRTUIN-6"/>
    <property type="match status" value="1"/>
</dbReference>